<dbReference type="Pfam" id="PF13302">
    <property type="entry name" value="Acetyltransf_3"/>
    <property type="match status" value="1"/>
</dbReference>
<sequence>MDEFRLRDVERADLPMIWKWRNAEHIRIHMYHDQWIPWEDHVSWFERDQQNPSSYTKLFIYKERPIGVVRFTNIDQKQGTCEWGFYIGDREAPKGAGTAMGMLGLDFMFETVGIRKVCAEVLDVNVASLRFHEKLGFVPEGRLIEQIVREGKFIDVIPMGLFKDGWLKRREILKRGQDDGNRNHRKKGRS</sequence>
<dbReference type="InterPro" id="IPR000182">
    <property type="entry name" value="GNAT_dom"/>
</dbReference>
<keyword evidence="2" id="KW-0012">Acyltransferase</keyword>
<dbReference type="AlphaFoldDB" id="A0A845FBT4"/>
<dbReference type="GeneID" id="78007454"/>
<gene>
    <name evidence="2" type="primary">pseH</name>
    <name evidence="2" type="ORF">GLW00_10620</name>
</gene>
<keyword evidence="2" id="KW-0808">Transferase</keyword>
<evidence type="ECO:0000313" key="3">
    <source>
        <dbReference type="Proteomes" id="UP000450457"/>
    </source>
</evidence>
<reference evidence="2 3" key="1">
    <citation type="submission" date="2019-11" db="EMBL/GenBank/DDBJ databases">
        <title>Genome sequences of 17 halophilic strains isolated from different environments.</title>
        <authorList>
            <person name="Furrow R.E."/>
        </authorList>
    </citation>
    <scope>NUCLEOTIDE SEQUENCE [LARGE SCALE GENOMIC DNA]</scope>
    <source>
        <strain evidence="2 3">SL-4</strain>
    </source>
</reference>
<dbReference type="Gene3D" id="3.40.630.30">
    <property type="match status" value="1"/>
</dbReference>
<dbReference type="SUPFAM" id="SSF55729">
    <property type="entry name" value="Acyl-CoA N-acyltransferases (Nat)"/>
    <property type="match status" value="1"/>
</dbReference>
<dbReference type="EC" id="2.3.1.202" evidence="2"/>
<name>A0A845FBT4_9BACI</name>
<dbReference type="NCBIfam" id="TIGR03585">
    <property type="entry name" value="PseH"/>
    <property type="match status" value="1"/>
</dbReference>
<dbReference type="PROSITE" id="PS51186">
    <property type="entry name" value="GNAT"/>
    <property type="match status" value="1"/>
</dbReference>
<feature type="domain" description="N-acetyltransferase" evidence="1">
    <location>
        <begin position="4"/>
        <end position="164"/>
    </location>
</feature>
<dbReference type="EMBL" id="WMFA01000003">
    <property type="protein sequence ID" value="MYL71311.1"/>
    <property type="molecule type" value="Genomic_DNA"/>
</dbReference>
<comment type="caution">
    <text evidence="2">The sequence shown here is derived from an EMBL/GenBank/DDBJ whole genome shotgun (WGS) entry which is preliminary data.</text>
</comment>
<protein>
    <submittedName>
        <fullName evidence="2">UDP-4-amino-4, 6-dideoxy-N-acetyl-beta-L-altrosamine N-acetyltransferase</fullName>
        <ecNumber evidence="2">2.3.1.202</ecNumber>
    </submittedName>
</protein>
<dbReference type="OrthoDB" id="9795206at2"/>
<proteinExistence type="predicted"/>
<dbReference type="InterPro" id="IPR016181">
    <property type="entry name" value="Acyl_CoA_acyltransferase"/>
</dbReference>
<accession>A0A845FBT4</accession>
<dbReference type="RefSeq" id="WP_160913866.1">
    <property type="nucleotide sequence ID" value="NZ_WMFA01000003.1"/>
</dbReference>
<organism evidence="2 3">
    <name type="scientific">Halobacillus litoralis</name>
    <dbReference type="NCBI Taxonomy" id="45668"/>
    <lineage>
        <taxon>Bacteria</taxon>
        <taxon>Bacillati</taxon>
        <taxon>Bacillota</taxon>
        <taxon>Bacilli</taxon>
        <taxon>Bacillales</taxon>
        <taxon>Bacillaceae</taxon>
        <taxon>Halobacillus</taxon>
    </lineage>
</organism>
<evidence type="ECO:0000259" key="1">
    <source>
        <dbReference type="PROSITE" id="PS51186"/>
    </source>
</evidence>
<evidence type="ECO:0000313" key="2">
    <source>
        <dbReference type="EMBL" id="MYL71311.1"/>
    </source>
</evidence>
<dbReference type="Proteomes" id="UP000450457">
    <property type="component" value="Unassembled WGS sequence"/>
</dbReference>
<dbReference type="InterPro" id="IPR020036">
    <property type="entry name" value="PseH"/>
</dbReference>
<dbReference type="PANTHER" id="PTHR43415">
    <property type="entry name" value="SPERMIDINE N(1)-ACETYLTRANSFERASE"/>
    <property type="match status" value="1"/>
</dbReference>
<dbReference type="PANTHER" id="PTHR43415:SF3">
    <property type="entry name" value="GNAT-FAMILY ACETYLTRANSFERASE"/>
    <property type="match status" value="1"/>
</dbReference>
<dbReference type="GO" id="GO:0016747">
    <property type="term" value="F:acyltransferase activity, transferring groups other than amino-acyl groups"/>
    <property type="evidence" value="ECO:0007669"/>
    <property type="project" value="InterPro"/>
</dbReference>